<dbReference type="InParanoid" id="A0A5N4B472"/>
<dbReference type="Proteomes" id="UP000327044">
    <property type="component" value="Unassembled WGS sequence"/>
</dbReference>
<keyword evidence="2" id="KW-1185">Reference proteome</keyword>
<organism evidence="1 2">
    <name type="scientific">Photinus pyralis</name>
    <name type="common">Common eastern firefly</name>
    <name type="synonym">Lampyris pyralis</name>
    <dbReference type="NCBI Taxonomy" id="7054"/>
    <lineage>
        <taxon>Eukaryota</taxon>
        <taxon>Metazoa</taxon>
        <taxon>Ecdysozoa</taxon>
        <taxon>Arthropoda</taxon>
        <taxon>Hexapoda</taxon>
        <taxon>Insecta</taxon>
        <taxon>Pterygota</taxon>
        <taxon>Neoptera</taxon>
        <taxon>Endopterygota</taxon>
        <taxon>Coleoptera</taxon>
        <taxon>Polyphaga</taxon>
        <taxon>Elateriformia</taxon>
        <taxon>Elateroidea</taxon>
        <taxon>Lampyridae</taxon>
        <taxon>Lampyrinae</taxon>
        <taxon>Photinus</taxon>
    </lineage>
</organism>
<proteinExistence type="predicted"/>
<accession>A0A5N4B472</accession>
<reference evidence="1 2" key="1">
    <citation type="journal article" date="2018" name="Elife">
        <title>Firefly genomes illuminate parallel origins of bioluminescence in beetles.</title>
        <authorList>
            <person name="Fallon T.R."/>
            <person name="Lower S.E."/>
            <person name="Chang C.H."/>
            <person name="Bessho-Uehara M."/>
            <person name="Martin G.J."/>
            <person name="Bewick A.J."/>
            <person name="Behringer M."/>
            <person name="Debat H.J."/>
            <person name="Wong I."/>
            <person name="Day J.C."/>
            <person name="Suvorov A."/>
            <person name="Silva C.J."/>
            <person name="Stanger-Hall K.F."/>
            <person name="Hall D.W."/>
            <person name="Schmitz R.J."/>
            <person name="Nelson D.R."/>
            <person name="Lewis S.M."/>
            <person name="Shigenobu S."/>
            <person name="Bybee S.M."/>
            <person name="Larracuente A.M."/>
            <person name="Oba Y."/>
            <person name="Weng J.K."/>
        </authorList>
    </citation>
    <scope>NUCLEOTIDE SEQUENCE [LARGE SCALE GENOMIC DNA]</scope>
    <source>
        <strain evidence="1">1611_PpyrPB1</strain>
        <tissue evidence="1">Whole body</tissue>
    </source>
</reference>
<evidence type="ECO:0000313" key="2">
    <source>
        <dbReference type="Proteomes" id="UP000327044"/>
    </source>
</evidence>
<gene>
    <name evidence="1" type="ORF">PPYR_01362</name>
</gene>
<dbReference type="EMBL" id="VVIM01000001">
    <property type="protein sequence ID" value="KAB0804392.1"/>
    <property type="molecule type" value="Genomic_DNA"/>
</dbReference>
<comment type="caution">
    <text evidence="1">The sequence shown here is derived from an EMBL/GenBank/DDBJ whole genome shotgun (WGS) entry which is preliminary data.</text>
</comment>
<dbReference type="AlphaFoldDB" id="A0A5N4B472"/>
<name>A0A5N4B472_PHOPY</name>
<protein>
    <submittedName>
        <fullName evidence="1">Uncharacterized protein</fullName>
    </submittedName>
</protein>
<evidence type="ECO:0000313" key="1">
    <source>
        <dbReference type="EMBL" id="KAB0804392.1"/>
    </source>
</evidence>
<sequence length="112" mass="13443">MICIHYLTGSKIITALNNEDRTNNHAEAINRMLKSQLGIQHPTIWQFINTIRKLQKGRDLYYEQLIAGNRHPLKLRKYRDTDQRILRLLEDFINREPIDFLRGIAYNYQMEQ</sequence>